<reference evidence="3 4" key="1">
    <citation type="submission" date="2020-04" db="EMBL/GenBank/DDBJ databases">
        <title>Usitatibacter rugosus gen. nov., sp. nov. and Usitatibacter palustris sp. nov., novel members of Usitatibacteraceae fam. nov. within the order Nitrosomonadales isolated from soil.</title>
        <authorList>
            <person name="Huber K.J."/>
            <person name="Neumann-Schaal M."/>
            <person name="Geppert A."/>
            <person name="Luckner M."/>
            <person name="Wanner G."/>
            <person name="Overmann J."/>
        </authorList>
    </citation>
    <scope>NUCLEOTIDE SEQUENCE [LARGE SCALE GENOMIC DNA]</scope>
    <source>
        <strain evidence="3 4">Swamp67</strain>
    </source>
</reference>
<dbReference type="Pfam" id="PF02622">
    <property type="entry name" value="DUF179"/>
    <property type="match status" value="1"/>
</dbReference>
<sequence length="221" mass="23709">MRTTLFLLVLLGLPVAAASAPPPKDIPAVLLIAKGDMVDPYFRQAVVLVTHRAGSTPMGVIINKATKVPLAEAVPRLENRPAPERRVFFGGPVPADELIVLFRSAKAPEGSIQALDGVVISSDQDVLRAAVNRERAVDVRVLLGYASWAPGQLEAEVARGDWQLLPADAATIFDSNPETMWRDLQQQLAPKNAAAPGQPSATRPLRVAKQRAFAVATKSRT</sequence>
<proteinExistence type="inferred from homology"/>
<dbReference type="PANTHER" id="PTHR30327:SF1">
    <property type="entry name" value="UPF0301 PROTEIN YQGE"/>
    <property type="match status" value="1"/>
</dbReference>
<dbReference type="InParanoid" id="A0A6M4H9D0"/>
<gene>
    <name evidence="3" type="ORF">DSM104440_02698</name>
</gene>
<dbReference type="Proteomes" id="UP000503096">
    <property type="component" value="Chromosome"/>
</dbReference>
<keyword evidence="2" id="KW-0732">Signal</keyword>
<protein>
    <submittedName>
        <fullName evidence="3">Uncharacterized protein</fullName>
    </submittedName>
</protein>
<organism evidence="3 4">
    <name type="scientific">Usitatibacter palustris</name>
    <dbReference type="NCBI Taxonomy" id="2732487"/>
    <lineage>
        <taxon>Bacteria</taxon>
        <taxon>Pseudomonadati</taxon>
        <taxon>Pseudomonadota</taxon>
        <taxon>Betaproteobacteria</taxon>
        <taxon>Nitrosomonadales</taxon>
        <taxon>Usitatibacteraceae</taxon>
        <taxon>Usitatibacter</taxon>
    </lineage>
</organism>
<name>A0A6M4H9D0_9PROT</name>
<evidence type="ECO:0000256" key="1">
    <source>
        <dbReference type="ARBA" id="ARBA00009600"/>
    </source>
</evidence>
<dbReference type="InterPro" id="IPR003774">
    <property type="entry name" value="AlgH-like"/>
</dbReference>
<dbReference type="PANTHER" id="PTHR30327">
    <property type="entry name" value="UNCHARACTERIZED PROTEIN YQGE"/>
    <property type="match status" value="1"/>
</dbReference>
<evidence type="ECO:0000313" key="4">
    <source>
        <dbReference type="Proteomes" id="UP000503096"/>
    </source>
</evidence>
<dbReference type="KEGG" id="upl:DSM104440_02698"/>
<dbReference type="AlphaFoldDB" id="A0A6M4H9D0"/>
<feature type="signal peptide" evidence="2">
    <location>
        <begin position="1"/>
        <end position="20"/>
    </location>
</feature>
<evidence type="ECO:0000256" key="2">
    <source>
        <dbReference type="SAM" id="SignalP"/>
    </source>
</evidence>
<feature type="chain" id="PRO_5026885605" evidence="2">
    <location>
        <begin position="21"/>
        <end position="221"/>
    </location>
</feature>
<dbReference type="RefSeq" id="WP_171163528.1">
    <property type="nucleotide sequence ID" value="NZ_CP053073.1"/>
</dbReference>
<keyword evidence="4" id="KW-1185">Reference proteome</keyword>
<dbReference type="SUPFAM" id="SSF143456">
    <property type="entry name" value="VC0467-like"/>
    <property type="match status" value="1"/>
</dbReference>
<dbReference type="GO" id="GO:0005829">
    <property type="term" value="C:cytosol"/>
    <property type="evidence" value="ECO:0007669"/>
    <property type="project" value="TreeGrafter"/>
</dbReference>
<evidence type="ECO:0000313" key="3">
    <source>
        <dbReference type="EMBL" id="QJR15872.1"/>
    </source>
</evidence>
<dbReference type="Gene3D" id="3.40.1740.10">
    <property type="entry name" value="VC0467-like"/>
    <property type="match status" value="1"/>
</dbReference>
<comment type="similarity">
    <text evidence="1">Belongs to the UPF0301 (AlgH) family.</text>
</comment>
<accession>A0A6M4H9D0</accession>
<dbReference type="EMBL" id="CP053073">
    <property type="protein sequence ID" value="QJR15872.1"/>
    <property type="molecule type" value="Genomic_DNA"/>
</dbReference>